<dbReference type="AlphaFoldDB" id="E6J179"/>
<comment type="caution">
    <text evidence="1">The sequence shown here is derived from an EMBL/GenBank/DDBJ whole genome shotgun (WGS) entry which is preliminary data.</text>
</comment>
<dbReference type="EMBL" id="AECT01000018">
    <property type="protein sequence ID" value="EFU22278.1"/>
    <property type="molecule type" value="Genomic_DNA"/>
</dbReference>
<proteinExistence type="predicted"/>
<dbReference type="Proteomes" id="UP000002973">
    <property type="component" value="Unassembled WGS sequence"/>
</dbReference>
<name>E6J179_STRAP</name>
<sequence>MIRWRWTKSVPASIRFRNKRITQLQQSSELLKVGNQTCEASHRDCSKHCFEVADKTCEASIKAVRFSSLEEHL</sequence>
<evidence type="ECO:0000313" key="1">
    <source>
        <dbReference type="EMBL" id="EFU22278.1"/>
    </source>
</evidence>
<organism evidence="1 2">
    <name type="scientific">Streptococcus anginosus F0211</name>
    <dbReference type="NCBI Taxonomy" id="706437"/>
    <lineage>
        <taxon>Bacteria</taxon>
        <taxon>Bacillati</taxon>
        <taxon>Bacillota</taxon>
        <taxon>Bacilli</taxon>
        <taxon>Lactobacillales</taxon>
        <taxon>Streptococcaceae</taxon>
        <taxon>Streptococcus</taxon>
        <taxon>Streptococcus anginosus group</taxon>
    </lineage>
</organism>
<accession>E6J179</accession>
<protein>
    <submittedName>
        <fullName evidence="1">Uncharacterized protein</fullName>
    </submittedName>
</protein>
<evidence type="ECO:0000313" key="2">
    <source>
        <dbReference type="Proteomes" id="UP000002973"/>
    </source>
</evidence>
<gene>
    <name evidence="1" type="ORF">HMPREF0813_01004</name>
</gene>
<reference evidence="1 2" key="1">
    <citation type="submission" date="2010-11" db="EMBL/GenBank/DDBJ databases">
        <authorList>
            <person name="Weinstock G."/>
            <person name="Sodergren E."/>
            <person name="Clifton S."/>
            <person name="Fulton L."/>
            <person name="Fulton B."/>
            <person name="Courtney L."/>
            <person name="Fronick C."/>
            <person name="Harrison M."/>
            <person name="Strong C."/>
            <person name="Farmer C."/>
            <person name="Delahaunty K."/>
            <person name="Markovic C."/>
            <person name="Hall O."/>
            <person name="Minx P."/>
            <person name="Tomlinson C."/>
            <person name="Mitreva M."/>
            <person name="Hou S."/>
            <person name="Chen J."/>
            <person name="Wollam A."/>
            <person name="Pepin K.H."/>
            <person name="Johnson M."/>
            <person name="Bhonagiri V."/>
            <person name="Zhang X."/>
            <person name="Suruliraj S."/>
            <person name="Warren W."/>
            <person name="Chinwalla A."/>
            <person name="Mardis E.R."/>
            <person name="Wilson R.K."/>
        </authorList>
    </citation>
    <scope>NUCLEOTIDE SEQUENCE [LARGE SCALE GENOMIC DNA]</scope>
    <source>
        <strain evidence="1 2">F0211</strain>
    </source>
</reference>